<proteinExistence type="predicted"/>
<dbReference type="EMBL" id="JAGINP010000008">
    <property type="protein sequence ID" value="MBP2292844.1"/>
    <property type="molecule type" value="Genomic_DNA"/>
</dbReference>
<evidence type="ECO:0000313" key="2">
    <source>
        <dbReference type="Proteomes" id="UP000781958"/>
    </source>
</evidence>
<sequence>MNDAEFIEHSRRLRMRVKHFLEQERMLLEWVRARRLRDEANALNAQFTALCLAHRDLIARVETTLNGSVSARLRRRFPLPACTTIP</sequence>
<evidence type="ECO:0000313" key="1">
    <source>
        <dbReference type="EMBL" id="MBP2292844.1"/>
    </source>
</evidence>
<name>A0ABS4SJV5_9PROT</name>
<protein>
    <submittedName>
        <fullName evidence="1">Uncharacterized protein</fullName>
    </submittedName>
</protein>
<accession>A0ABS4SJV5</accession>
<gene>
    <name evidence="1" type="ORF">J2851_002625</name>
</gene>
<dbReference type="RefSeq" id="WP_209766702.1">
    <property type="nucleotide sequence ID" value="NZ_JAGINP010000008.1"/>
</dbReference>
<comment type="caution">
    <text evidence="1">The sequence shown here is derived from an EMBL/GenBank/DDBJ whole genome shotgun (WGS) entry which is preliminary data.</text>
</comment>
<keyword evidence="2" id="KW-1185">Reference proteome</keyword>
<dbReference type="Proteomes" id="UP000781958">
    <property type="component" value="Unassembled WGS sequence"/>
</dbReference>
<reference evidence="1 2" key="1">
    <citation type="submission" date="2021-03" db="EMBL/GenBank/DDBJ databases">
        <title>Genomic Encyclopedia of Type Strains, Phase III (KMG-III): the genomes of soil and plant-associated and newly described type strains.</title>
        <authorList>
            <person name="Whitman W."/>
        </authorList>
    </citation>
    <scope>NUCLEOTIDE SEQUENCE [LARGE SCALE GENOMIC DNA]</scope>
    <source>
        <strain evidence="1 2">IMMIB AFH-6</strain>
    </source>
</reference>
<organism evidence="1 2">
    <name type="scientific">Azospirillum rugosum</name>
    <dbReference type="NCBI Taxonomy" id="416170"/>
    <lineage>
        <taxon>Bacteria</taxon>
        <taxon>Pseudomonadati</taxon>
        <taxon>Pseudomonadota</taxon>
        <taxon>Alphaproteobacteria</taxon>
        <taxon>Rhodospirillales</taxon>
        <taxon>Azospirillaceae</taxon>
        <taxon>Azospirillum</taxon>
    </lineage>
</organism>